<organism evidence="3 4">
    <name type="scientific">Nocardia colli</name>
    <dbReference type="NCBI Taxonomy" id="2545717"/>
    <lineage>
        <taxon>Bacteria</taxon>
        <taxon>Bacillati</taxon>
        <taxon>Actinomycetota</taxon>
        <taxon>Actinomycetes</taxon>
        <taxon>Mycobacteriales</taxon>
        <taxon>Nocardiaceae</taxon>
        <taxon>Nocardia</taxon>
    </lineage>
</organism>
<dbReference type="OrthoDB" id="4832786at2"/>
<name>A0A5N0EB64_9NOCA</name>
<evidence type="ECO:0000313" key="4">
    <source>
        <dbReference type="Proteomes" id="UP000323876"/>
    </source>
</evidence>
<reference evidence="3 4" key="1">
    <citation type="submission" date="2019-09" db="EMBL/GenBank/DDBJ databases">
        <authorList>
            <person name="Wang X."/>
        </authorList>
    </citation>
    <scope>NUCLEOTIDE SEQUENCE [LARGE SCALE GENOMIC DNA]</scope>
    <source>
        <strain evidence="3 4">CICC 11023</strain>
    </source>
</reference>
<evidence type="ECO:0000256" key="2">
    <source>
        <dbReference type="SAM" id="Phobius"/>
    </source>
</evidence>
<feature type="transmembrane region" description="Helical" evidence="2">
    <location>
        <begin position="42"/>
        <end position="75"/>
    </location>
</feature>
<gene>
    <name evidence="3" type="ORF">F3087_32740</name>
</gene>
<protein>
    <submittedName>
        <fullName evidence="3">Uncharacterized protein</fullName>
    </submittedName>
</protein>
<dbReference type="EMBL" id="VXLC01000018">
    <property type="protein sequence ID" value="KAA8884741.1"/>
    <property type="molecule type" value="Genomic_DNA"/>
</dbReference>
<dbReference type="AlphaFoldDB" id="A0A5N0EB64"/>
<dbReference type="Proteomes" id="UP000323876">
    <property type="component" value="Unassembled WGS sequence"/>
</dbReference>
<comment type="caution">
    <text evidence="3">The sequence shown here is derived from an EMBL/GenBank/DDBJ whole genome shotgun (WGS) entry which is preliminary data.</text>
</comment>
<sequence>MPDSNDPPAVQAELETVAAGADLGEPVATYPWRMPPVPWRGYVLVSTITVIVCGVWVYLIGIAAVVLSAPLLLLVLGLPPLLRYRSRSVDPNAQLTLYAHGLVAVEADGTIRAARYGTTLAYMYALAHPAKVYRGKSNRPVVYHCALTDIAGQRFPLAGYVETEFWHHGGYLDPQRWAPAIQDHIVKACFASAAAELVAGQTLAFGPIHLSAIGISTDGPPVAWPRIEEVRAQSGRLGITVDEAWHPLNGAALEHIPNYRLLIALTDHLRHPVESEEREADANAEPHGHYADDTGEPETD</sequence>
<dbReference type="Pfam" id="PF20226">
    <property type="entry name" value="DUF6585"/>
    <property type="match status" value="1"/>
</dbReference>
<keyword evidence="2" id="KW-0472">Membrane</keyword>
<evidence type="ECO:0000313" key="3">
    <source>
        <dbReference type="EMBL" id="KAA8884741.1"/>
    </source>
</evidence>
<proteinExistence type="predicted"/>
<evidence type="ECO:0000256" key="1">
    <source>
        <dbReference type="SAM" id="MobiDB-lite"/>
    </source>
</evidence>
<feature type="region of interest" description="Disordered" evidence="1">
    <location>
        <begin position="272"/>
        <end position="300"/>
    </location>
</feature>
<keyword evidence="2" id="KW-0812">Transmembrane</keyword>
<accession>A0A5N0EB64</accession>
<keyword evidence="2" id="KW-1133">Transmembrane helix</keyword>
<dbReference type="InterPro" id="IPR046492">
    <property type="entry name" value="DUF6585"/>
</dbReference>
<dbReference type="RefSeq" id="WP_150405960.1">
    <property type="nucleotide sequence ID" value="NZ_VXLC01000018.1"/>
</dbReference>
<feature type="compositionally biased region" description="Basic and acidic residues" evidence="1">
    <location>
        <begin position="272"/>
        <end position="292"/>
    </location>
</feature>
<keyword evidence="4" id="KW-1185">Reference proteome</keyword>